<dbReference type="InterPro" id="IPR011074">
    <property type="entry name" value="CRAL/TRIO_N_dom"/>
</dbReference>
<name>A0A1Y1ZP22_9PLEO</name>
<proteinExistence type="predicted"/>
<keyword evidence="2" id="KW-0812">Transmembrane</keyword>
<evidence type="ECO:0000259" key="3">
    <source>
        <dbReference type="PROSITE" id="PS50191"/>
    </source>
</evidence>
<dbReference type="CDD" id="cd00170">
    <property type="entry name" value="SEC14"/>
    <property type="match status" value="1"/>
</dbReference>
<dbReference type="PANTHER" id="PTHR46590">
    <property type="entry name" value="PHOSPHATIDYLINOSITOL TRANSFER PROTEIN CSR1-RELATED"/>
    <property type="match status" value="1"/>
</dbReference>
<dbReference type="SMART" id="SM01100">
    <property type="entry name" value="CRAL_TRIO_N"/>
    <property type="match status" value="1"/>
</dbReference>
<organism evidence="4 5">
    <name type="scientific">Clohesyomyces aquaticus</name>
    <dbReference type="NCBI Taxonomy" id="1231657"/>
    <lineage>
        <taxon>Eukaryota</taxon>
        <taxon>Fungi</taxon>
        <taxon>Dikarya</taxon>
        <taxon>Ascomycota</taxon>
        <taxon>Pezizomycotina</taxon>
        <taxon>Dothideomycetes</taxon>
        <taxon>Pleosporomycetidae</taxon>
        <taxon>Pleosporales</taxon>
        <taxon>Lindgomycetaceae</taxon>
        <taxon>Clohesyomyces</taxon>
    </lineage>
</organism>
<dbReference type="InterPro" id="IPR001251">
    <property type="entry name" value="CRAL-TRIO_dom"/>
</dbReference>
<feature type="compositionally biased region" description="Basic residues" evidence="1">
    <location>
        <begin position="183"/>
        <end position="197"/>
    </location>
</feature>
<dbReference type="Proteomes" id="UP000193144">
    <property type="component" value="Unassembled WGS sequence"/>
</dbReference>
<dbReference type="Pfam" id="PF03765">
    <property type="entry name" value="CRAL_TRIO_N"/>
    <property type="match status" value="1"/>
</dbReference>
<dbReference type="InterPro" id="IPR036273">
    <property type="entry name" value="CRAL/TRIO_N_dom_sf"/>
</dbReference>
<protein>
    <recommendedName>
        <fullName evidence="3">CRAL-TRIO domain-containing protein</fullName>
    </recommendedName>
</protein>
<feature type="compositionally biased region" description="Low complexity" evidence="1">
    <location>
        <begin position="163"/>
        <end position="179"/>
    </location>
</feature>
<evidence type="ECO:0000256" key="1">
    <source>
        <dbReference type="SAM" id="MobiDB-lite"/>
    </source>
</evidence>
<keyword evidence="5" id="KW-1185">Reference proteome</keyword>
<dbReference type="Pfam" id="PF00650">
    <property type="entry name" value="CRAL_TRIO"/>
    <property type="match status" value="1"/>
</dbReference>
<dbReference type="AlphaFoldDB" id="A0A1Y1ZP22"/>
<dbReference type="PROSITE" id="PS50191">
    <property type="entry name" value="CRAL_TRIO"/>
    <property type="match status" value="1"/>
</dbReference>
<feature type="domain" description="CRAL-TRIO" evidence="3">
    <location>
        <begin position="326"/>
        <end position="485"/>
    </location>
</feature>
<dbReference type="STRING" id="1231657.A0A1Y1ZP22"/>
<evidence type="ECO:0000256" key="2">
    <source>
        <dbReference type="SAM" id="Phobius"/>
    </source>
</evidence>
<feature type="compositionally biased region" description="Basic and acidic residues" evidence="1">
    <location>
        <begin position="595"/>
        <end position="614"/>
    </location>
</feature>
<feature type="compositionally biased region" description="Low complexity" evidence="1">
    <location>
        <begin position="205"/>
        <end position="226"/>
    </location>
</feature>
<feature type="region of interest" description="Disordered" evidence="1">
    <location>
        <begin position="531"/>
        <end position="556"/>
    </location>
</feature>
<evidence type="ECO:0000313" key="4">
    <source>
        <dbReference type="EMBL" id="ORY12013.1"/>
    </source>
</evidence>
<reference evidence="4 5" key="1">
    <citation type="submission" date="2016-07" db="EMBL/GenBank/DDBJ databases">
        <title>Pervasive Adenine N6-methylation of Active Genes in Fungi.</title>
        <authorList>
            <consortium name="DOE Joint Genome Institute"/>
            <person name="Mondo S.J."/>
            <person name="Dannebaum R.O."/>
            <person name="Kuo R.C."/>
            <person name="Labutti K."/>
            <person name="Haridas S."/>
            <person name="Kuo A."/>
            <person name="Salamov A."/>
            <person name="Ahrendt S.R."/>
            <person name="Lipzen A."/>
            <person name="Sullivan W."/>
            <person name="Andreopoulos W.B."/>
            <person name="Clum A."/>
            <person name="Lindquist E."/>
            <person name="Daum C."/>
            <person name="Ramamoorthy G.K."/>
            <person name="Gryganskyi A."/>
            <person name="Culley D."/>
            <person name="Magnuson J.K."/>
            <person name="James T.Y."/>
            <person name="O'Malley M.A."/>
            <person name="Stajich J.E."/>
            <person name="Spatafora J.W."/>
            <person name="Visel A."/>
            <person name="Grigoriev I.V."/>
        </authorList>
    </citation>
    <scope>NUCLEOTIDE SEQUENCE [LARGE SCALE GENOMIC DNA]</scope>
    <source>
        <strain evidence="4 5">CBS 115471</strain>
    </source>
</reference>
<accession>A0A1Y1ZP22</accession>
<dbReference type="SUPFAM" id="SSF52087">
    <property type="entry name" value="CRAL/TRIO domain"/>
    <property type="match status" value="1"/>
</dbReference>
<dbReference type="SMART" id="SM00516">
    <property type="entry name" value="SEC14"/>
    <property type="match status" value="1"/>
</dbReference>
<keyword evidence="2" id="KW-1133">Transmembrane helix</keyword>
<dbReference type="InterPro" id="IPR036865">
    <property type="entry name" value="CRAL-TRIO_dom_sf"/>
</dbReference>
<feature type="compositionally biased region" description="Polar residues" evidence="1">
    <location>
        <begin position="533"/>
        <end position="544"/>
    </location>
</feature>
<dbReference type="Gene3D" id="3.40.525.10">
    <property type="entry name" value="CRAL-TRIO lipid binding domain"/>
    <property type="match status" value="1"/>
</dbReference>
<dbReference type="EMBL" id="MCFA01000055">
    <property type="protein sequence ID" value="ORY12013.1"/>
    <property type="molecule type" value="Genomic_DNA"/>
</dbReference>
<dbReference type="SUPFAM" id="SSF46938">
    <property type="entry name" value="CRAL/TRIO N-terminal domain"/>
    <property type="match status" value="1"/>
</dbReference>
<dbReference type="OrthoDB" id="43460at2759"/>
<evidence type="ECO:0000313" key="5">
    <source>
        <dbReference type="Proteomes" id="UP000193144"/>
    </source>
</evidence>
<gene>
    <name evidence="4" type="ORF">BCR34DRAFT_483331</name>
</gene>
<keyword evidence="2" id="KW-0472">Membrane</keyword>
<feature type="region of interest" description="Disordered" evidence="1">
    <location>
        <begin position="595"/>
        <end position="621"/>
    </location>
</feature>
<feature type="region of interest" description="Disordered" evidence="1">
    <location>
        <begin position="156"/>
        <end position="235"/>
    </location>
</feature>
<feature type="transmembrane region" description="Helical" evidence="2">
    <location>
        <begin position="69"/>
        <end position="88"/>
    </location>
</feature>
<comment type="caution">
    <text evidence="4">The sequence shown here is derived from an EMBL/GenBank/DDBJ whole genome shotgun (WGS) entry which is preliminary data.</text>
</comment>
<dbReference type="InterPro" id="IPR052432">
    <property type="entry name" value="PITP/CRAL-TRIO"/>
</dbReference>
<sequence>MLFRFHRISSTIPSLASASSTIPVRQHITQQSQRRFARSTLHCPKLGPRLYHTGPDCARNFHKQSASGLLTAAVVVGIAIGGALLFPYNTTTTPAQHTHEYTSSAPCQFTNSPDSYLIMAPNMPPGRPGTLTAEQEIKLRELWALTMKVFGVYEPATPELNGTETPLSPPSESTETTSPNAKKEKKKSRLNVFRRHKGDKDGGESETTTPTPSGTATPSDISSLSLADDDDKHGQNKDFKAAIANSAPEDLRKTFWSMVKHDHPDALLLRFLRARKWDVEKALVMLISTMHWRAEDMHVDDDIMRHGEAAMLADTQSADPKVRKEAEDFLSQMRMGKSYLHGVDKEGRPMCVVRTRLHRQGEQSEKSLERFTVYTIETARMILRPPVDTATIVFDMTNFSMANMDYTPVKFMIKCFEANYPESLGAVLVYKAPWVFNAIWTIIRGWLDPVVAGKVHFVKGPDDLETFVPRSQIPAELGGDEKWEYTYTEPQPSEVLESKEGEGGQKDEILAKRSELVRRYEGVVLDWIHEGENTPTSSTDSGESGNLREGLEKRRKERDTLAEELRSNYWKLDPFVRAKSLYDRTGMILPEGKLDFYPQKKVEVSPPAGKKEVETSQDDLD</sequence>
<dbReference type="PANTHER" id="PTHR46590:SF1">
    <property type="entry name" value="PHOSPHATIDYLINOSITOL TRANSFER PROTEIN CSR1"/>
    <property type="match status" value="1"/>
</dbReference>